<dbReference type="InParanoid" id="D9Q186"/>
<dbReference type="HOGENOM" id="CLU_3056909_0_0_2"/>
<accession>D9Q186</accession>
<organism evidence="1 2">
    <name type="scientific">Acidilobus saccharovorans (strain DSM 16705 / JCM 18335 / VKM B-2471 / 345-15)</name>
    <dbReference type="NCBI Taxonomy" id="666510"/>
    <lineage>
        <taxon>Archaea</taxon>
        <taxon>Thermoproteota</taxon>
        <taxon>Thermoprotei</taxon>
        <taxon>Acidilobales</taxon>
        <taxon>Acidilobaceae</taxon>
        <taxon>Acidilobus</taxon>
    </lineage>
</organism>
<evidence type="ECO:0000313" key="1">
    <source>
        <dbReference type="EMBL" id="ADL19074.1"/>
    </source>
</evidence>
<protein>
    <submittedName>
        <fullName evidence="1">Uncharacterized protein</fullName>
    </submittedName>
</protein>
<sequence length="53" mass="5968">MHKRRRQYLPQALASVLAQEAGDFKLETVVMADYEDNTSGLATGVRWVSVDNE</sequence>
<dbReference type="EMBL" id="CP001742">
    <property type="protein sequence ID" value="ADL19074.1"/>
    <property type="molecule type" value="Genomic_DNA"/>
</dbReference>
<reference evidence="1 2" key="1">
    <citation type="journal article" date="2010" name="Appl. Environ. Microbiol.">
        <title>The genome sequence of the crenarchaeon Acidilobus saccharovorans supports a new order, Acidilobales, and suggests an important ecological role in terrestrial acidic hot springs.</title>
        <authorList>
            <person name="Mardanov A.V."/>
            <person name="Svetlitchnyi V.A."/>
            <person name="Beletsky A.V."/>
            <person name="Prokofeva M.I."/>
            <person name="Bonch-Osmolovskaya E.A."/>
            <person name="Ravin N.V."/>
            <person name="Skryabin K.G."/>
        </authorList>
    </citation>
    <scope>NUCLEOTIDE SEQUENCE [LARGE SCALE GENOMIC DNA]</scope>
    <source>
        <strain evidence="2">DSM 16705 / JCM 18335 / VKM B-2471 / 345-15</strain>
    </source>
</reference>
<gene>
    <name evidence="1" type="ordered locus">ASAC_0668</name>
</gene>
<dbReference type="STRING" id="666510.ASAC_0668"/>
<proteinExistence type="predicted"/>
<evidence type="ECO:0000313" key="2">
    <source>
        <dbReference type="Proteomes" id="UP000000346"/>
    </source>
</evidence>
<dbReference type="Proteomes" id="UP000000346">
    <property type="component" value="Chromosome"/>
</dbReference>
<keyword evidence="2" id="KW-1185">Reference proteome</keyword>
<dbReference type="eggNOG" id="arCOG01398">
    <property type="taxonomic scope" value="Archaea"/>
</dbReference>
<name>D9Q186_ACIS3</name>
<dbReference type="AlphaFoldDB" id="D9Q186"/>
<dbReference type="KEGG" id="asc:ASAC_0668"/>